<evidence type="ECO:0000259" key="1">
    <source>
        <dbReference type="PROSITE" id="PS50801"/>
    </source>
</evidence>
<dbReference type="PANTHER" id="PTHR35849">
    <property type="entry name" value="BLR2341 PROTEIN"/>
    <property type="match status" value="1"/>
</dbReference>
<proteinExistence type="predicted"/>
<dbReference type="PROSITE" id="PS50801">
    <property type="entry name" value="STAS"/>
    <property type="match status" value="1"/>
</dbReference>
<dbReference type="InterPro" id="IPR002645">
    <property type="entry name" value="STAS_dom"/>
</dbReference>
<sequence length="98" mass="10390">MIQREGSLMRVSGRLTMDTIGAGFAEAMQPLEGKDWTIDMAQVEAADSAAVSLLLGWLRNAQRHGAKLVIVNAPDGLRSLAALYGVADTLPLSHSSTP</sequence>
<accession>A0A1J5TH59</accession>
<dbReference type="EMBL" id="MLJW01000020">
    <property type="protein sequence ID" value="OIR11358.1"/>
    <property type="molecule type" value="Genomic_DNA"/>
</dbReference>
<evidence type="ECO:0000313" key="2">
    <source>
        <dbReference type="EMBL" id="OIR11358.1"/>
    </source>
</evidence>
<feature type="domain" description="STAS" evidence="1">
    <location>
        <begin position="1"/>
        <end position="98"/>
    </location>
</feature>
<reference evidence="2" key="1">
    <citation type="submission" date="2016-10" db="EMBL/GenBank/DDBJ databases">
        <title>Sequence of Gallionella enrichment culture.</title>
        <authorList>
            <person name="Poehlein A."/>
            <person name="Muehling M."/>
            <person name="Daniel R."/>
        </authorList>
    </citation>
    <scope>NUCLEOTIDE SEQUENCE</scope>
</reference>
<organism evidence="2">
    <name type="scientific">mine drainage metagenome</name>
    <dbReference type="NCBI Taxonomy" id="410659"/>
    <lineage>
        <taxon>unclassified sequences</taxon>
        <taxon>metagenomes</taxon>
        <taxon>ecological metagenomes</taxon>
    </lineage>
</organism>
<gene>
    <name evidence="2" type="ORF">GALL_68510</name>
</gene>
<dbReference type="InterPro" id="IPR036513">
    <property type="entry name" value="STAS_dom_sf"/>
</dbReference>
<comment type="caution">
    <text evidence="2">The sequence shown here is derived from an EMBL/GenBank/DDBJ whole genome shotgun (WGS) entry which is preliminary data.</text>
</comment>
<dbReference type="Pfam" id="PF13466">
    <property type="entry name" value="STAS_2"/>
    <property type="match status" value="1"/>
</dbReference>
<dbReference type="CDD" id="cd07043">
    <property type="entry name" value="STAS_anti-anti-sigma_factors"/>
    <property type="match status" value="1"/>
</dbReference>
<dbReference type="PANTHER" id="PTHR35849:SF1">
    <property type="entry name" value="INTERMEMBRANE PHOSPHOLIPID TRANSPORT SYSTEM BINDING PROTEIN MLAB"/>
    <property type="match status" value="1"/>
</dbReference>
<dbReference type="InterPro" id="IPR052746">
    <property type="entry name" value="MlaB_ABC_Transporter"/>
</dbReference>
<dbReference type="AlphaFoldDB" id="A0A1J5TH59"/>
<dbReference type="InterPro" id="IPR058548">
    <property type="entry name" value="MlaB-like_STAS"/>
</dbReference>
<dbReference type="SUPFAM" id="SSF52091">
    <property type="entry name" value="SpoIIaa-like"/>
    <property type="match status" value="1"/>
</dbReference>
<dbReference type="Gene3D" id="3.30.750.24">
    <property type="entry name" value="STAS domain"/>
    <property type="match status" value="1"/>
</dbReference>
<name>A0A1J5TH59_9ZZZZ</name>
<protein>
    <submittedName>
        <fullName evidence="2">STAS domain protein</fullName>
    </submittedName>
</protein>